<keyword evidence="3" id="KW-1185">Reference proteome</keyword>
<organism evidence="2 3">
    <name type="scientific">Akanthomyces lecanii RCEF 1005</name>
    <dbReference type="NCBI Taxonomy" id="1081108"/>
    <lineage>
        <taxon>Eukaryota</taxon>
        <taxon>Fungi</taxon>
        <taxon>Dikarya</taxon>
        <taxon>Ascomycota</taxon>
        <taxon>Pezizomycotina</taxon>
        <taxon>Sordariomycetes</taxon>
        <taxon>Hypocreomycetidae</taxon>
        <taxon>Hypocreales</taxon>
        <taxon>Cordycipitaceae</taxon>
        <taxon>Akanthomyces</taxon>
        <taxon>Cordyceps confragosa</taxon>
    </lineage>
</organism>
<feature type="region of interest" description="Disordered" evidence="1">
    <location>
        <begin position="1"/>
        <end position="44"/>
    </location>
</feature>
<evidence type="ECO:0000256" key="1">
    <source>
        <dbReference type="SAM" id="MobiDB-lite"/>
    </source>
</evidence>
<gene>
    <name evidence="2" type="ORF">LEL_08775</name>
</gene>
<dbReference type="EMBL" id="AZHF01000007">
    <property type="protein sequence ID" value="OAA72991.1"/>
    <property type="molecule type" value="Genomic_DNA"/>
</dbReference>
<protein>
    <submittedName>
        <fullName evidence="2">Uncharacterized protein</fullName>
    </submittedName>
</protein>
<evidence type="ECO:0000313" key="2">
    <source>
        <dbReference type="EMBL" id="OAA72991.1"/>
    </source>
</evidence>
<dbReference type="Proteomes" id="UP000076881">
    <property type="component" value="Unassembled WGS sequence"/>
</dbReference>
<accession>A0A168DTM7</accession>
<name>A0A168DTM7_CORDF</name>
<proteinExistence type="predicted"/>
<comment type="caution">
    <text evidence="2">The sequence shown here is derived from an EMBL/GenBank/DDBJ whole genome shotgun (WGS) entry which is preliminary data.</text>
</comment>
<dbReference type="AlphaFoldDB" id="A0A168DTM7"/>
<evidence type="ECO:0000313" key="3">
    <source>
        <dbReference type="Proteomes" id="UP000076881"/>
    </source>
</evidence>
<reference evidence="2 3" key="1">
    <citation type="journal article" date="2016" name="Genome Biol. Evol.">
        <title>Divergent and convergent evolution of fungal pathogenicity.</title>
        <authorList>
            <person name="Shang Y."/>
            <person name="Xiao G."/>
            <person name="Zheng P."/>
            <person name="Cen K."/>
            <person name="Zhan S."/>
            <person name="Wang C."/>
        </authorList>
    </citation>
    <scope>NUCLEOTIDE SEQUENCE [LARGE SCALE GENOMIC DNA]</scope>
    <source>
        <strain evidence="2 3">RCEF 1005</strain>
    </source>
</reference>
<sequence length="159" mass="17578">MSESPESLSPKLAPTTDPSDPLAKLDALRATWARPPRPREHENRINLHFGGNVPKYLKDWQQIRAYFEEKGLPCHSFAGTETDRCITTHAYVDAGEDDGPVPHPKVVSMMGVVDPQTILPDSVHFDGKRAQADSSFGDVVWISVPEDAVEKHHATGWAV</sequence>